<comment type="caution">
    <text evidence="3">The sequence shown here is derived from an EMBL/GenBank/DDBJ whole genome shotgun (WGS) entry which is preliminary data.</text>
</comment>
<feature type="non-terminal residue" evidence="3">
    <location>
        <position position="168"/>
    </location>
</feature>
<dbReference type="GO" id="GO:0016740">
    <property type="term" value="F:transferase activity"/>
    <property type="evidence" value="ECO:0007669"/>
    <property type="project" value="UniProtKB-KW"/>
</dbReference>
<dbReference type="PANTHER" id="PTHR43861">
    <property type="entry name" value="TRANS-ACONITATE 2-METHYLTRANSFERASE-RELATED"/>
    <property type="match status" value="1"/>
</dbReference>
<proteinExistence type="predicted"/>
<dbReference type="SUPFAM" id="SSF53335">
    <property type="entry name" value="S-adenosyl-L-methionine-dependent methyltransferases"/>
    <property type="match status" value="1"/>
</dbReference>
<dbReference type="PANTHER" id="PTHR43861:SF6">
    <property type="entry name" value="METHYLTRANSFERASE TYPE 11"/>
    <property type="match status" value="1"/>
</dbReference>
<dbReference type="CDD" id="cd02440">
    <property type="entry name" value="AdoMet_MTases"/>
    <property type="match status" value="1"/>
</dbReference>
<gene>
    <name evidence="3" type="ORF">S01H4_34494</name>
</gene>
<feature type="domain" description="Methyltransferase" evidence="2">
    <location>
        <begin position="38"/>
        <end position="127"/>
    </location>
</feature>
<accession>X1CUF0</accession>
<dbReference type="Gene3D" id="3.40.50.150">
    <property type="entry name" value="Vaccinia Virus protein VP39"/>
    <property type="match status" value="1"/>
</dbReference>
<organism evidence="3">
    <name type="scientific">marine sediment metagenome</name>
    <dbReference type="NCBI Taxonomy" id="412755"/>
    <lineage>
        <taxon>unclassified sequences</taxon>
        <taxon>metagenomes</taxon>
        <taxon>ecological metagenomes</taxon>
    </lineage>
</organism>
<sequence>MKRSFFQHLIHVILRKPGLIRRFKVTKDILGNVKNKNILDVGCGSGIYSIYFAKKGAKATGIDFSSAMINLANKNSRKENCEINFINLNFLDYEERTIFDYLLFIGVFDYVDKDEIPKYFEKAINLTEKKIIATFPKKFAFQTIIRYIWLKLQNCAVYFFTKKQIKRI</sequence>
<dbReference type="Pfam" id="PF13649">
    <property type="entry name" value="Methyltransf_25"/>
    <property type="match status" value="1"/>
</dbReference>
<dbReference type="InterPro" id="IPR029063">
    <property type="entry name" value="SAM-dependent_MTases_sf"/>
</dbReference>
<evidence type="ECO:0000256" key="1">
    <source>
        <dbReference type="ARBA" id="ARBA00022679"/>
    </source>
</evidence>
<dbReference type="EMBL" id="BART01018255">
    <property type="protein sequence ID" value="GAG87831.1"/>
    <property type="molecule type" value="Genomic_DNA"/>
</dbReference>
<protein>
    <recommendedName>
        <fullName evidence="2">Methyltransferase domain-containing protein</fullName>
    </recommendedName>
</protein>
<keyword evidence="1" id="KW-0808">Transferase</keyword>
<dbReference type="InterPro" id="IPR041698">
    <property type="entry name" value="Methyltransf_25"/>
</dbReference>
<evidence type="ECO:0000259" key="2">
    <source>
        <dbReference type="Pfam" id="PF13649"/>
    </source>
</evidence>
<reference evidence="3" key="1">
    <citation type="journal article" date="2014" name="Front. Microbiol.">
        <title>High frequency of phylogenetically diverse reductive dehalogenase-homologous genes in deep subseafloor sedimentary metagenomes.</title>
        <authorList>
            <person name="Kawai M."/>
            <person name="Futagami T."/>
            <person name="Toyoda A."/>
            <person name="Takaki Y."/>
            <person name="Nishi S."/>
            <person name="Hori S."/>
            <person name="Arai W."/>
            <person name="Tsubouchi T."/>
            <person name="Morono Y."/>
            <person name="Uchiyama I."/>
            <person name="Ito T."/>
            <person name="Fujiyama A."/>
            <person name="Inagaki F."/>
            <person name="Takami H."/>
        </authorList>
    </citation>
    <scope>NUCLEOTIDE SEQUENCE</scope>
    <source>
        <strain evidence="3">Expedition CK06-06</strain>
    </source>
</reference>
<name>X1CUF0_9ZZZZ</name>
<dbReference type="AlphaFoldDB" id="X1CUF0"/>
<evidence type="ECO:0000313" key="3">
    <source>
        <dbReference type="EMBL" id="GAG87831.1"/>
    </source>
</evidence>